<keyword evidence="5 9" id="KW-0440">LIM domain</keyword>
<evidence type="ECO:0000256" key="9">
    <source>
        <dbReference type="PROSITE-ProRule" id="PRU00125"/>
    </source>
</evidence>
<keyword evidence="7" id="KW-0371">Homeobox</keyword>
<feature type="domain" description="LIM zinc-binding" evidence="10">
    <location>
        <begin position="61"/>
        <end position="120"/>
    </location>
</feature>
<reference evidence="11" key="1">
    <citation type="journal article" date="2023" name="Insect Mol. Biol.">
        <title>Genome sequencing provides insights into the evolution of gene families encoding plant cell wall-degrading enzymes in longhorned beetles.</title>
        <authorList>
            <person name="Shin N.R."/>
            <person name="Okamura Y."/>
            <person name="Kirsch R."/>
            <person name="Pauchet Y."/>
        </authorList>
    </citation>
    <scope>NUCLEOTIDE SEQUENCE</scope>
    <source>
        <strain evidence="11">AMC_N1</strain>
    </source>
</reference>
<keyword evidence="4 9" id="KW-0862">Zinc</keyword>
<comment type="subcellular location">
    <subcellularLocation>
        <location evidence="1">Nucleus</location>
    </subcellularLocation>
</comment>
<protein>
    <recommendedName>
        <fullName evidence="10">LIM zinc-binding domain-containing protein</fullName>
    </recommendedName>
</protein>
<dbReference type="GO" id="GO:0000977">
    <property type="term" value="F:RNA polymerase II transcription regulatory region sequence-specific DNA binding"/>
    <property type="evidence" value="ECO:0007669"/>
    <property type="project" value="TreeGrafter"/>
</dbReference>
<dbReference type="PANTHER" id="PTHR24208:SF166">
    <property type="entry name" value="LIM HOMEOBOX TRANSCRIPTION FACTOR 1 ALPHA, ISOFORM B"/>
    <property type="match status" value="1"/>
</dbReference>
<evidence type="ECO:0000256" key="2">
    <source>
        <dbReference type="ARBA" id="ARBA00022723"/>
    </source>
</evidence>
<keyword evidence="8" id="KW-0539">Nucleus</keyword>
<dbReference type="InterPro" id="IPR050453">
    <property type="entry name" value="LIM_Homeobox_TF"/>
</dbReference>
<evidence type="ECO:0000256" key="1">
    <source>
        <dbReference type="ARBA" id="ARBA00004123"/>
    </source>
</evidence>
<dbReference type="PROSITE" id="PS00478">
    <property type="entry name" value="LIM_DOMAIN_1"/>
    <property type="match status" value="1"/>
</dbReference>
<dbReference type="PANTHER" id="PTHR24208">
    <property type="entry name" value="LIM/HOMEOBOX PROTEIN LHX"/>
    <property type="match status" value="1"/>
</dbReference>
<evidence type="ECO:0000256" key="7">
    <source>
        <dbReference type="ARBA" id="ARBA00023155"/>
    </source>
</evidence>
<sequence length="163" mass="19027">MWHRCVIKVKHVFDDVHQFLFCIEYVCMNSGLIKCEKAWCENNNLHNTLDGNVIKCEKTYEMCEGCGQKIHDRYLMRVADASWHEHCLSCSICGCLLTHSCYTRNTKLYCKADYDRYVVHYSHLASNAAAVFIRVVPRSSRRFADRAVSFFRRSPKTVDDSLK</sequence>
<evidence type="ECO:0000256" key="3">
    <source>
        <dbReference type="ARBA" id="ARBA00022737"/>
    </source>
</evidence>
<dbReference type="FunFam" id="2.10.110.10:FF:000006">
    <property type="entry name" value="LIM homeobox transcription factor 1-beta"/>
    <property type="match status" value="1"/>
</dbReference>
<accession>A0AAV8YA67</accession>
<keyword evidence="12" id="KW-1185">Reference proteome</keyword>
<dbReference type="PROSITE" id="PS50023">
    <property type="entry name" value="LIM_DOMAIN_2"/>
    <property type="match status" value="1"/>
</dbReference>
<dbReference type="CDD" id="cd09371">
    <property type="entry name" value="LIM1_Lmx1b"/>
    <property type="match status" value="1"/>
</dbReference>
<dbReference type="SUPFAM" id="SSF57716">
    <property type="entry name" value="Glucocorticoid receptor-like (DNA-binding domain)"/>
    <property type="match status" value="2"/>
</dbReference>
<dbReference type="Proteomes" id="UP001162162">
    <property type="component" value="Unassembled WGS sequence"/>
</dbReference>
<dbReference type="GO" id="GO:0030182">
    <property type="term" value="P:neuron differentiation"/>
    <property type="evidence" value="ECO:0007669"/>
    <property type="project" value="TreeGrafter"/>
</dbReference>
<evidence type="ECO:0000256" key="5">
    <source>
        <dbReference type="ARBA" id="ARBA00023038"/>
    </source>
</evidence>
<dbReference type="GO" id="GO:0005634">
    <property type="term" value="C:nucleus"/>
    <property type="evidence" value="ECO:0007669"/>
    <property type="project" value="UniProtKB-SubCell"/>
</dbReference>
<dbReference type="GO" id="GO:0000981">
    <property type="term" value="F:DNA-binding transcription factor activity, RNA polymerase II-specific"/>
    <property type="evidence" value="ECO:0007669"/>
    <property type="project" value="TreeGrafter"/>
</dbReference>
<dbReference type="Gene3D" id="2.10.110.10">
    <property type="entry name" value="Cysteine Rich Protein"/>
    <property type="match status" value="1"/>
</dbReference>
<keyword evidence="2 9" id="KW-0479">Metal-binding</keyword>
<dbReference type="AlphaFoldDB" id="A0AAV8YA67"/>
<evidence type="ECO:0000313" key="11">
    <source>
        <dbReference type="EMBL" id="KAJ8948332.1"/>
    </source>
</evidence>
<organism evidence="11 12">
    <name type="scientific">Aromia moschata</name>
    <dbReference type="NCBI Taxonomy" id="1265417"/>
    <lineage>
        <taxon>Eukaryota</taxon>
        <taxon>Metazoa</taxon>
        <taxon>Ecdysozoa</taxon>
        <taxon>Arthropoda</taxon>
        <taxon>Hexapoda</taxon>
        <taxon>Insecta</taxon>
        <taxon>Pterygota</taxon>
        <taxon>Neoptera</taxon>
        <taxon>Endopterygota</taxon>
        <taxon>Coleoptera</taxon>
        <taxon>Polyphaga</taxon>
        <taxon>Cucujiformia</taxon>
        <taxon>Chrysomeloidea</taxon>
        <taxon>Cerambycidae</taxon>
        <taxon>Cerambycinae</taxon>
        <taxon>Callichromatini</taxon>
        <taxon>Aromia</taxon>
    </lineage>
</organism>
<evidence type="ECO:0000259" key="10">
    <source>
        <dbReference type="PROSITE" id="PS50023"/>
    </source>
</evidence>
<keyword evidence="6" id="KW-0238">DNA-binding</keyword>
<keyword evidence="3" id="KW-0677">Repeat</keyword>
<evidence type="ECO:0000256" key="6">
    <source>
        <dbReference type="ARBA" id="ARBA00023125"/>
    </source>
</evidence>
<gene>
    <name evidence="11" type="ORF">NQ318_019317</name>
</gene>
<dbReference type="EMBL" id="JAPWTK010000138">
    <property type="protein sequence ID" value="KAJ8948332.1"/>
    <property type="molecule type" value="Genomic_DNA"/>
</dbReference>
<dbReference type="Pfam" id="PF00412">
    <property type="entry name" value="LIM"/>
    <property type="match status" value="1"/>
</dbReference>
<dbReference type="InterPro" id="IPR001781">
    <property type="entry name" value="Znf_LIM"/>
</dbReference>
<comment type="caution">
    <text evidence="11">The sequence shown here is derived from an EMBL/GenBank/DDBJ whole genome shotgun (WGS) entry which is preliminary data.</text>
</comment>
<dbReference type="GO" id="GO:0046872">
    <property type="term" value="F:metal ion binding"/>
    <property type="evidence" value="ECO:0007669"/>
    <property type="project" value="UniProtKB-KW"/>
</dbReference>
<evidence type="ECO:0000313" key="12">
    <source>
        <dbReference type="Proteomes" id="UP001162162"/>
    </source>
</evidence>
<evidence type="ECO:0000256" key="8">
    <source>
        <dbReference type="ARBA" id="ARBA00023242"/>
    </source>
</evidence>
<dbReference type="SMART" id="SM00132">
    <property type="entry name" value="LIM"/>
    <property type="match status" value="1"/>
</dbReference>
<evidence type="ECO:0000256" key="4">
    <source>
        <dbReference type="ARBA" id="ARBA00022833"/>
    </source>
</evidence>
<name>A0AAV8YA67_9CUCU</name>
<proteinExistence type="predicted"/>